<evidence type="ECO:0008006" key="3">
    <source>
        <dbReference type="Google" id="ProtNLM"/>
    </source>
</evidence>
<dbReference type="EMBL" id="MUEO01000025">
    <property type="protein sequence ID" value="OOE43438.1"/>
    <property type="molecule type" value="Genomic_DNA"/>
</dbReference>
<name>A0AB36K4R3_9GAMM</name>
<evidence type="ECO:0000313" key="1">
    <source>
        <dbReference type="EMBL" id="OOE43438.1"/>
    </source>
</evidence>
<gene>
    <name evidence="1" type="ORF">BZG09_10685</name>
</gene>
<reference evidence="1 2" key="1">
    <citation type="journal article" date="2017" name="Genome Announc.">
        <title>Draft Genome Sequences of Salinivibrio proteolyticus, Salinivibrio sharmensis, Salinivibrio siamensis, Salinivibrio costicola subsp. alcaliphilus, Salinivibrio costicola subsp. vallismortis, and 29 New Isolates Belonging to the Genus Salinivibrio.</title>
        <authorList>
            <person name="Lopez-Hermoso C."/>
            <person name="de la Haba R.R."/>
            <person name="Sanchez-Porro C."/>
            <person name="Bayliss S.C."/>
            <person name="Feil E.J."/>
            <person name="Ventosa A."/>
        </authorList>
    </citation>
    <scope>NUCLEOTIDE SEQUENCE [LARGE SCALE GENOMIC DNA]</scope>
    <source>
        <strain evidence="1 2">IC202</strain>
    </source>
</reference>
<dbReference type="RefSeq" id="WP_077458772.1">
    <property type="nucleotide sequence ID" value="NZ_MUEO01000025.1"/>
</dbReference>
<accession>A0AB36K4R3</accession>
<sequence>MLIDIPMMRGEVPRLKDHLLPNEAATLAEDCEFERGVISPINQDSAVTTFPTSALRLHKYDGSWLLWEQKTVRAIDSPVAQDKWQRVYFTGDGKPKVTAQDVAISSNGFGPDLSYDLGVPRPEFPPTINSVDGSTGDAPPEGEPAIIDDEDRVYIQTYVTRFGEEGAPGDPSESVLIEKPGSTVNVRLSQPSANTHNITHTRLYRSVTAAGVGEYMLVAELPISTKNYQDTQGELNSAVIETWNYEVPPENMQGLCAMANGICAGFAGNEVMFSVAYLPYAWPESYRLTTEHPIQAIVGVGTSLVAATEGYPYIFSGVTPDAITATKLDVEQSCVSADSLVVVSGMAMYASPDGLVVVSSDGAAIATEEIIDRKQWQAMKPETIKAVAVEGWYVAQSEAGGFIYDPLSKAFTRISGQWDAAYVDLAQDALMIVKGKELHEWRGSITSKPMTWRSKLFALPVGASLSAARVRADNYEALSVTVFADDKAVLSLRSGQVTSRPFRLPPVRASRWQIEVAGRASVERIMLASSVEELL</sequence>
<comment type="caution">
    <text evidence="1">The sequence shown here is derived from an EMBL/GenBank/DDBJ whole genome shotgun (WGS) entry which is preliminary data.</text>
</comment>
<proteinExistence type="predicted"/>
<dbReference type="Proteomes" id="UP000188726">
    <property type="component" value="Unassembled WGS sequence"/>
</dbReference>
<protein>
    <recommendedName>
        <fullName evidence="3">Phage tail protein</fullName>
    </recommendedName>
</protein>
<organism evidence="1 2">
    <name type="scientific">Salinivibrio kushneri</name>
    <dbReference type="NCBI Taxonomy" id="1908198"/>
    <lineage>
        <taxon>Bacteria</taxon>
        <taxon>Pseudomonadati</taxon>
        <taxon>Pseudomonadota</taxon>
        <taxon>Gammaproteobacteria</taxon>
        <taxon>Vibrionales</taxon>
        <taxon>Vibrionaceae</taxon>
        <taxon>Salinivibrio</taxon>
    </lineage>
</organism>
<evidence type="ECO:0000313" key="2">
    <source>
        <dbReference type="Proteomes" id="UP000188726"/>
    </source>
</evidence>
<dbReference type="AlphaFoldDB" id="A0AB36K4R3"/>